<accession>A0AC35GK72</accession>
<sequence>MAQELVQLQPGTQVERWTIEKKLGEGGFGAVYKVSDPTGQYALKVEGVNEQIQ</sequence>
<dbReference type="Proteomes" id="UP000887580">
    <property type="component" value="Unplaced"/>
</dbReference>
<evidence type="ECO:0000313" key="1">
    <source>
        <dbReference type="Proteomes" id="UP000887580"/>
    </source>
</evidence>
<organism evidence="1 2">
    <name type="scientific">Panagrolaimus sp. PS1159</name>
    <dbReference type="NCBI Taxonomy" id="55785"/>
    <lineage>
        <taxon>Eukaryota</taxon>
        <taxon>Metazoa</taxon>
        <taxon>Ecdysozoa</taxon>
        <taxon>Nematoda</taxon>
        <taxon>Chromadorea</taxon>
        <taxon>Rhabditida</taxon>
        <taxon>Tylenchina</taxon>
        <taxon>Panagrolaimomorpha</taxon>
        <taxon>Panagrolaimoidea</taxon>
        <taxon>Panagrolaimidae</taxon>
        <taxon>Panagrolaimus</taxon>
    </lineage>
</organism>
<name>A0AC35GK72_9BILA</name>
<proteinExistence type="predicted"/>
<evidence type="ECO:0000313" key="2">
    <source>
        <dbReference type="WBParaSite" id="PS1159_v2.g6158.t1"/>
    </source>
</evidence>
<protein>
    <submittedName>
        <fullName evidence="2">Protein kinase domain-containing protein</fullName>
    </submittedName>
</protein>
<dbReference type="WBParaSite" id="PS1159_v2.g6158.t1">
    <property type="protein sequence ID" value="PS1159_v2.g6158.t1"/>
    <property type="gene ID" value="PS1159_v2.g6158"/>
</dbReference>
<reference evidence="2" key="1">
    <citation type="submission" date="2022-11" db="UniProtKB">
        <authorList>
            <consortium name="WormBaseParasite"/>
        </authorList>
    </citation>
    <scope>IDENTIFICATION</scope>
</reference>